<sequence>MNTTPIRPGPDDRAELARLLPRPVERELPGDRHREIRDLLSHHMARPGQAVPRRRLAYLGAGFAAALAVAAVGVGALDTPATEPARMSGHEILLAAATTAAHTPAGTGDYWYVRVAPTGEPAVYETWTARDGRSWTRLTYPTAESPGAEPGKGDGTLVELRSPSAFRLGGAAVTVEQIQALPTEPDALRTRIDDLIRTAGVRTGAGRLTDAQRERAVFEGLVSVVSQLPAPPNVRAAAFRGFAGYPNVQSGGPVDGGVELRISFFAGEPPATLVIDTATAQVRRSDVVVTADGGIMGAAEGSTFALTAEWTDALP</sequence>
<keyword evidence="1" id="KW-1133">Transmembrane helix</keyword>
<accession>A0ABQ4CLW2</accession>
<evidence type="ECO:0000313" key="2">
    <source>
        <dbReference type="EMBL" id="GIF72284.1"/>
    </source>
</evidence>
<comment type="caution">
    <text evidence="2">The sequence shown here is derived from an EMBL/GenBank/DDBJ whole genome shotgun (WGS) entry which is preliminary data.</text>
</comment>
<keyword evidence="1" id="KW-0472">Membrane</keyword>
<dbReference type="Proteomes" id="UP000604117">
    <property type="component" value="Unassembled WGS sequence"/>
</dbReference>
<keyword evidence="1" id="KW-0812">Transmembrane</keyword>
<evidence type="ECO:0008006" key="4">
    <source>
        <dbReference type="Google" id="ProtNLM"/>
    </source>
</evidence>
<gene>
    <name evidence="2" type="ORF">Asi02nite_18020</name>
</gene>
<name>A0ABQ4CLW2_9ACTN</name>
<protein>
    <recommendedName>
        <fullName evidence="4">CU044_5270 family protein</fullName>
    </recommendedName>
</protein>
<evidence type="ECO:0000313" key="3">
    <source>
        <dbReference type="Proteomes" id="UP000604117"/>
    </source>
</evidence>
<dbReference type="EMBL" id="BONE01000010">
    <property type="protein sequence ID" value="GIF72284.1"/>
    <property type="molecule type" value="Genomic_DNA"/>
</dbReference>
<feature type="transmembrane region" description="Helical" evidence="1">
    <location>
        <begin position="56"/>
        <end position="77"/>
    </location>
</feature>
<keyword evidence="3" id="KW-1185">Reference proteome</keyword>
<evidence type="ECO:0000256" key="1">
    <source>
        <dbReference type="SAM" id="Phobius"/>
    </source>
</evidence>
<organism evidence="2 3">
    <name type="scientific">Asanoa siamensis</name>
    <dbReference type="NCBI Taxonomy" id="926357"/>
    <lineage>
        <taxon>Bacteria</taxon>
        <taxon>Bacillati</taxon>
        <taxon>Actinomycetota</taxon>
        <taxon>Actinomycetes</taxon>
        <taxon>Micromonosporales</taxon>
        <taxon>Micromonosporaceae</taxon>
        <taxon>Asanoa</taxon>
    </lineage>
</organism>
<reference evidence="2 3" key="1">
    <citation type="submission" date="2021-01" db="EMBL/GenBank/DDBJ databases">
        <title>Whole genome shotgun sequence of Asanoa siamensis NBRC 107932.</title>
        <authorList>
            <person name="Komaki H."/>
            <person name="Tamura T."/>
        </authorList>
    </citation>
    <scope>NUCLEOTIDE SEQUENCE [LARGE SCALE GENOMIC DNA]</scope>
    <source>
        <strain evidence="2 3">NBRC 107932</strain>
    </source>
</reference>
<proteinExistence type="predicted"/>
<dbReference type="RefSeq" id="WP_203711734.1">
    <property type="nucleotide sequence ID" value="NZ_BONE01000010.1"/>
</dbReference>